<feature type="compositionally biased region" description="Low complexity" evidence="1">
    <location>
        <begin position="196"/>
        <end position="206"/>
    </location>
</feature>
<dbReference type="InterPro" id="IPR011011">
    <property type="entry name" value="Znf_FYVE_PHD"/>
</dbReference>
<reference evidence="3 4" key="1">
    <citation type="submission" date="2024-07" db="EMBL/GenBank/DDBJ databases">
        <title>Chromosome-level genome assembly of the water stick insect Ranatra chinensis (Heteroptera: Nepidae).</title>
        <authorList>
            <person name="Liu X."/>
        </authorList>
    </citation>
    <scope>NUCLEOTIDE SEQUENCE [LARGE SCALE GENOMIC DNA]</scope>
    <source>
        <strain evidence="3">Cailab_2021Rc</strain>
        <tissue evidence="3">Muscle</tissue>
    </source>
</reference>
<evidence type="ECO:0000256" key="1">
    <source>
        <dbReference type="SAM" id="MobiDB-lite"/>
    </source>
</evidence>
<dbReference type="Pfam" id="PF02318">
    <property type="entry name" value="FYVE_2"/>
    <property type="match status" value="1"/>
</dbReference>
<accession>A0ABD0YUU9</accession>
<dbReference type="EMBL" id="JBFDAA010000002">
    <property type="protein sequence ID" value="KAL1139728.1"/>
    <property type="molecule type" value="Genomic_DNA"/>
</dbReference>
<protein>
    <recommendedName>
        <fullName evidence="2">FYVE-type zinc finger domain-containing protein</fullName>
    </recommendedName>
</protein>
<feature type="domain" description="FYVE-type zinc finger" evidence="2">
    <location>
        <begin position="21"/>
        <end position="100"/>
    </location>
</feature>
<feature type="region of interest" description="Disordered" evidence="1">
    <location>
        <begin position="1"/>
        <end position="20"/>
    </location>
</feature>
<feature type="compositionally biased region" description="Polar residues" evidence="1">
    <location>
        <begin position="165"/>
        <end position="186"/>
    </location>
</feature>
<keyword evidence="4" id="KW-1185">Reference proteome</keyword>
<dbReference type="SUPFAM" id="SSF57903">
    <property type="entry name" value="FYVE/PHD zinc finger"/>
    <property type="match status" value="1"/>
</dbReference>
<evidence type="ECO:0000259" key="2">
    <source>
        <dbReference type="Pfam" id="PF02318"/>
    </source>
</evidence>
<organism evidence="3 4">
    <name type="scientific">Ranatra chinensis</name>
    <dbReference type="NCBI Taxonomy" id="642074"/>
    <lineage>
        <taxon>Eukaryota</taxon>
        <taxon>Metazoa</taxon>
        <taxon>Ecdysozoa</taxon>
        <taxon>Arthropoda</taxon>
        <taxon>Hexapoda</taxon>
        <taxon>Insecta</taxon>
        <taxon>Pterygota</taxon>
        <taxon>Neoptera</taxon>
        <taxon>Paraneoptera</taxon>
        <taxon>Hemiptera</taxon>
        <taxon>Heteroptera</taxon>
        <taxon>Panheteroptera</taxon>
        <taxon>Nepomorpha</taxon>
        <taxon>Nepidae</taxon>
        <taxon>Ranatrinae</taxon>
        <taxon>Ranatra</taxon>
    </lineage>
</organism>
<feature type="region of interest" description="Disordered" evidence="1">
    <location>
        <begin position="165"/>
        <end position="207"/>
    </location>
</feature>
<dbReference type="CDD" id="cd15747">
    <property type="entry name" value="FYVE_Slp3_4_5"/>
    <property type="match status" value="1"/>
</dbReference>
<feature type="compositionally biased region" description="Basic residues" evidence="1">
    <location>
        <begin position="1"/>
        <end position="12"/>
    </location>
</feature>
<dbReference type="InterPro" id="IPR013083">
    <property type="entry name" value="Znf_RING/FYVE/PHD"/>
</dbReference>
<dbReference type="AlphaFoldDB" id="A0ABD0YUU9"/>
<proteinExistence type="predicted"/>
<sequence length="254" mass="28466">MASKRRNMFHKNKTQETTEKGRRLKGELQILRRKGAVCANGGGRSCGRCRGELGRIINRGACCPACRQRVCKSCREYGRPNPTQWLCTVCHKHMELRAATDTSPSPWSYLRGSPEMRAYNSMPRHQDCDFLPSALFNQSHEKNIDDQKTISDDSAKREVSEICNLTENSSKNNSDAETKTVGTDSAASDMEFPGTSEVSSVESSPVVDKRGFREVVEPMTGAIFRRVVLRDRRVDARNLPAEVARAGGQLYYEL</sequence>
<dbReference type="Proteomes" id="UP001558652">
    <property type="component" value="Unassembled WGS sequence"/>
</dbReference>
<dbReference type="Gene3D" id="3.30.40.10">
    <property type="entry name" value="Zinc/RING finger domain, C3HC4 (zinc finger)"/>
    <property type="match status" value="1"/>
</dbReference>
<evidence type="ECO:0000313" key="4">
    <source>
        <dbReference type="Proteomes" id="UP001558652"/>
    </source>
</evidence>
<name>A0ABD0YUU9_9HEMI</name>
<evidence type="ECO:0000313" key="3">
    <source>
        <dbReference type="EMBL" id="KAL1139728.1"/>
    </source>
</evidence>
<gene>
    <name evidence="3" type="ORF">AAG570_006706</name>
</gene>
<dbReference type="InterPro" id="IPR041282">
    <property type="entry name" value="FYVE_2"/>
</dbReference>
<comment type="caution">
    <text evidence="3">The sequence shown here is derived from an EMBL/GenBank/DDBJ whole genome shotgun (WGS) entry which is preliminary data.</text>
</comment>